<dbReference type="Gene3D" id="2.40.50.40">
    <property type="match status" value="1"/>
</dbReference>
<dbReference type="InterPro" id="IPR000953">
    <property type="entry name" value="Chromo/chromo_shadow_dom"/>
</dbReference>
<dbReference type="Proteomes" id="UP000007819">
    <property type="component" value="Unassembled WGS sequence"/>
</dbReference>
<dbReference type="InterPro" id="IPR016197">
    <property type="entry name" value="Chromo-like_dom_sf"/>
</dbReference>
<evidence type="ECO:0000256" key="3">
    <source>
        <dbReference type="SAM" id="MobiDB-lite"/>
    </source>
</evidence>
<dbReference type="GO" id="GO:0005634">
    <property type="term" value="C:nucleus"/>
    <property type="evidence" value="ECO:0007669"/>
    <property type="project" value="UniProtKB-SubCell"/>
</dbReference>
<feature type="compositionally biased region" description="Basic and acidic residues" evidence="3">
    <location>
        <begin position="1"/>
        <end position="10"/>
    </location>
</feature>
<sequence length="153" mass="17654">MYFGSRKREGVANIKPSSTAAEKNQEKEYLVENLIKDFEKKLGQETDKRKRKEKIGRGRRLRTFSKSAVTPSCSSEIDNIDHVNDISKTIQTEKIAEKIIGVYDNLVSGQLVFLMKWRGIEEADLIPAEETKSQWSQIVIQYYVEHLIWKSAC</sequence>
<proteinExistence type="predicted"/>
<keyword evidence="2" id="KW-0539">Nucleus</keyword>
<reference evidence="6" key="1">
    <citation type="submission" date="2010-06" db="EMBL/GenBank/DDBJ databases">
        <authorList>
            <person name="Jiang H."/>
            <person name="Abraham K."/>
            <person name="Ali S."/>
            <person name="Alsbrooks S.L."/>
            <person name="Anim B.N."/>
            <person name="Anosike U.S."/>
            <person name="Attaway T."/>
            <person name="Bandaranaike D.P."/>
            <person name="Battles P.K."/>
            <person name="Bell S.N."/>
            <person name="Bell A.V."/>
            <person name="Beltran B."/>
            <person name="Bickham C."/>
            <person name="Bustamante Y."/>
            <person name="Caleb T."/>
            <person name="Canada A."/>
            <person name="Cardenas V."/>
            <person name="Carter K."/>
            <person name="Chacko J."/>
            <person name="Chandrabose M.N."/>
            <person name="Chavez D."/>
            <person name="Chavez A."/>
            <person name="Chen L."/>
            <person name="Chu H.-S."/>
            <person name="Claassen K.J."/>
            <person name="Cockrell R."/>
            <person name="Collins M."/>
            <person name="Cooper J.A."/>
            <person name="Cree A."/>
            <person name="Curry S.M."/>
            <person name="Da Y."/>
            <person name="Dao M.D."/>
            <person name="Das B."/>
            <person name="Davila M.-L."/>
            <person name="Davy-Carroll L."/>
            <person name="Denson S."/>
            <person name="Dinh H."/>
            <person name="Ebong V.E."/>
            <person name="Edwards J.R."/>
            <person name="Egan A."/>
            <person name="El-Daye J."/>
            <person name="Escobedo L."/>
            <person name="Fernandez S."/>
            <person name="Fernando P.R."/>
            <person name="Flagg N."/>
            <person name="Forbes L.D."/>
            <person name="Fowler R.G."/>
            <person name="Fu Q."/>
            <person name="Gabisi R.A."/>
            <person name="Ganer J."/>
            <person name="Garbino Pronczuk A."/>
            <person name="Garcia R.M."/>
            <person name="Garner T."/>
            <person name="Garrett T.E."/>
            <person name="Gonzalez D.A."/>
            <person name="Hamid H."/>
            <person name="Hawkins E.S."/>
            <person name="Hirani K."/>
            <person name="Hogues M.E."/>
            <person name="Hollins B."/>
            <person name="Hsiao C.-H."/>
            <person name="Jabil R."/>
            <person name="James M.L."/>
            <person name="Jhangiani S.N."/>
            <person name="Johnson B."/>
            <person name="Johnson Q."/>
            <person name="Joshi V."/>
            <person name="Kalu J.B."/>
            <person name="Kam C."/>
            <person name="Kashfia A."/>
            <person name="Keebler J."/>
            <person name="Kisamo H."/>
            <person name="Kovar C.L."/>
            <person name="Lago L.A."/>
            <person name="Lai C.-Y."/>
            <person name="Laidlaw J."/>
            <person name="Lara F."/>
            <person name="Le T.-K."/>
            <person name="Lee S.L."/>
            <person name="Legall F.H."/>
            <person name="Lemon S.J."/>
            <person name="Lewis L.R."/>
            <person name="Li B."/>
            <person name="Liu Y."/>
            <person name="Liu Y.-S."/>
            <person name="Lopez J."/>
            <person name="Lozado R.J."/>
            <person name="Lu J."/>
            <person name="Madu R.C."/>
            <person name="Maheshwari M."/>
            <person name="Maheshwari R."/>
            <person name="Malloy K."/>
            <person name="Martinez E."/>
            <person name="Mathew T."/>
            <person name="Mercado I.C."/>
            <person name="Mercado C."/>
            <person name="Meyer B."/>
            <person name="Montgomery K."/>
            <person name="Morgan M.B."/>
            <person name="Munidasa M."/>
            <person name="Nazareth L.V."/>
            <person name="Nelson J."/>
            <person name="Ng B.M."/>
            <person name="Nguyen N.B."/>
            <person name="Nguyen P.Q."/>
            <person name="Nguyen T."/>
            <person name="Obregon M."/>
            <person name="Okwuonu G.O."/>
            <person name="Onwere C.G."/>
            <person name="Orozco G."/>
            <person name="Parra A."/>
            <person name="Patel S."/>
            <person name="Patil S."/>
            <person name="Perez A."/>
            <person name="Perez Y."/>
            <person name="Pham C."/>
            <person name="Primus E.L."/>
            <person name="Pu L.-L."/>
            <person name="Puazo M."/>
            <person name="Qin X."/>
            <person name="Quiroz J.B."/>
            <person name="Reese J."/>
            <person name="Richards S."/>
            <person name="Rives C.M."/>
            <person name="Robberts R."/>
            <person name="Ruiz S.J."/>
            <person name="Ruiz M.J."/>
            <person name="Santibanez J."/>
            <person name="Schneider B.W."/>
            <person name="Sisson I."/>
            <person name="Smith M."/>
            <person name="Sodergren E."/>
            <person name="Song X.-Z."/>
            <person name="Song B.B."/>
            <person name="Summersgill H."/>
            <person name="Thelus R."/>
            <person name="Thornton R.D."/>
            <person name="Trejos Z.Y."/>
            <person name="Usmani K."/>
            <person name="Vattathil S."/>
            <person name="Villasana D."/>
            <person name="Walker D.L."/>
            <person name="Wang S."/>
            <person name="Wang K."/>
            <person name="White C.S."/>
            <person name="Williams A.C."/>
            <person name="Williamson J."/>
            <person name="Wilson K."/>
            <person name="Woghiren I.O."/>
            <person name="Woodworth J.R."/>
            <person name="Worley K.C."/>
            <person name="Wright R.A."/>
            <person name="Wu W."/>
            <person name="Young L."/>
            <person name="Zhang L."/>
            <person name="Zhang J."/>
            <person name="Zhu Y."/>
            <person name="Muzny D.M."/>
            <person name="Weinstock G."/>
            <person name="Gibbs R.A."/>
        </authorList>
    </citation>
    <scope>NUCLEOTIDE SEQUENCE [LARGE SCALE GENOMIC DNA]</scope>
    <source>
        <strain evidence="6">LSR1</strain>
    </source>
</reference>
<evidence type="ECO:0000256" key="1">
    <source>
        <dbReference type="ARBA" id="ARBA00004123"/>
    </source>
</evidence>
<protein>
    <recommendedName>
        <fullName evidence="4">Chromo domain-containing protein</fullName>
    </recommendedName>
</protein>
<evidence type="ECO:0000259" key="4">
    <source>
        <dbReference type="PROSITE" id="PS50013"/>
    </source>
</evidence>
<dbReference type="OrthoDB" id="273092at2759"/>
<feature type="region of interest" description="Disordered" evidence="3">
    <location>
        <begin position="1"/>
        <end position="22"/>
    </location>
</feature>
<keyword evidence="6" id="KW-1185">Reference proteome</keyword>
<evidence type="ECO:0000313" key="5">
    <source>
        <dbReference type="EnsemblMetazoa" id="XP_008181351.1"/>
    </source>
</evidence>
<organism evidence="5 6">
    <name type="scientific">Acyrthosiphon pisum</name>
    <name type="common">Pea aphid</name>
    <dbReference type="NCBI Taxonomy" id="7029"/>
    <lineage>
        <taxon>Eukaryota</taxon>
        <taxon>Metazoa</taxon>
        <taxon>Ecdysozoa</taxon>
        <taxon>Arthropoda</taxon>
        <taxon>Hexapoda</taxon>
        <taxon>Insecta</taxon>
        <taxon>Pterygota</taxon>
        <taxon>Neoptera</taxon>
        <taxon>Paraneoptera</taxon>
        <taxon>Hemiptera</taxon>
        <taxon>Sternorrhyncha</taxon>
        <taxon>Aphidomorpha</taxon>
        <taxon>Aphidoidea</taxon>
        <taxon>Aphididae</taxon>
        <taxon>Macrosiphini</taxon>
        <taxon>Acyrthosiphon</taxon>
    </lineage>
</organism>
<reference evidence="5" key="2">
    <citation type="submission" date="2022-06" db="UniProtKB">
        <authorList>
            <consortium name="EnsemblMetazoa"/>
        </authorList>
    </citation>
    <scope>IDENTIFICATION</scope>
</reference>
<dbReference type="GO" id="GO:0005694">
    <property type="term" value="C:chromosome"/>
    <property type="evidence" value="ECO:0007669"/>
    <property type="project" value="UniProtKB-ARBA"/>
</dbReference>
<dbReference type="RefSeq" id="XP_008181351.1">
    <property type="nucleotide sequence ID" value="XM_008183129.1"/>
</dbReference>
<dbReference type="AlphaFoldDB" id="A0A8R2B4I3"/>
<dbReference type="SMART" id="SM00300">
    <property type="entry name" value="ChSh"/>
    <property type="match status" value="1"/>
</dbReference>
<dbReference type="KEGG" id="api:100575367"/>
<dbReference type="PROSITE" id="PS50013">
    <property type="entry name" value="CHROMO_2"/>
    <property type="match status" value="1"/>
</dbReference>
<evidence type="ECO:0000313" key="6">
    <source>
        <dbReference type="Proteomes" id="UP000007819"/>
    </source>
</evidence>
<name>A0A8R2B4I3_ACYPI</name>
<dbReference type="Pfam" id="PF01393">
    <property type="entry name" value="Chromo_shadow"/>
    <property type="match status" value="1"/>
</dbReference>
<dbReference type="InterPro" id="IPR008251">
    <property type="entry name" value="Chromo_shadow_dom"/>
</dbReference>
<dbReference type="EnsemblMetazoa" id="XM_008183129.1">
    <property type="protein sequence ID" value="XP_008181351.1"/>
    <property type="gene ID" value="LOC100575367"/>
</dbReference>
<dbReference type="SUPFAM" id="SSF54160">
    <property type="entry name" value="Chromo domain-like"/>
    <property type="match status" value="1"/>
</dbReference>
<feature type="domain" description="Chromo" evidence="4">
    <location>
        <begin position="94"/>
        <end position="153"/>
    </location>
</feature>
<dbReference type="GeneID" id="100575367"/>
<dbReference type="CDD" id="cd00034">
    <property type="entry name" value="CSD"/>
    <property type="match status" value="1"/>
</dbReference>
<accession>A0A8R2B4I3</accession>
<evidence type="ECO:0000256" key="2">
    <source>
        <dbReference type="ARBA" id="ARBA00023242"/>
    </source>
</evidence>
<comment type="subcellular location">
    <subcellularLocation>
        <location evidence="1">Nucleus</location>
    </subcellularLocation>
</comment>